<comment type="subcellular location">
    <subcellularLocation>
        <location evidence="1">Cell envelope</location>
    </subcellularLocation>
</comment>
<dbReference type="Gene3D" id="3.40.190.10">
    <property type="entry name" value="Periplasmic binding protein-like II"/>
    <property type="match status" value="1"/>
</dbReference>
<evidence type="ECO:0000313" key="6">
    <source>
        <dbReference type="EMBL" id="HIS24203.1"/>
    </source>
</evidence>
<dbReference type="InterPro" id="IPR000914">
    <property type="entry name" value="SBP_5_dom"/>
</dbReference>
<dbReference type="AlphaFoldDB" id="A0A9D1EMK2"/>
<dbReference type="GO" id="GO:0042597">
    <property type="term" value="C:periplasmic space"/>
    <property type="evidence" value="ECO:0007669"/>
    <property type="project" value="UniProtKB-ARBA"/>
</dbReference>
<name>A0A9D1EMK2_9FIRM</name>
<dbReference type="PANTHER" id="PTHR30290">
    <property type="entry name" value="PERIPLASMIC BINDING COMPONENT OF ABC TRANSPORTER"/>
    <property type="match status" value="1"/>
</dbReference>
<organism evidence="6 7">
    <name type="scientific">Candidatus Faeciplasma gallinarum</name>
    <dbReference type="NCBI Taxonomy" id="2840799"/>
    <lineage>
        <taxon>Bacteria</taxon>
        <taxon>Bacillati</taxon>
        <taxon>Bacillota</taxon>
        <taxon>Clostridia</taxon>
        <taxon>Eubacteriales</taxon>
        <taxon>Oscillospiraceae</taxon>
        <taxon>Oscillospiraceae incertae sedis</taxon>
        <taxon>Candidatus Faeciplasma</taxon>
    </lineage>
</organism>
<dbReference type="GO" id="GO:0015833">
    <property type="term" value="P:peptide transport"/>
    <property type="evidence" value="ECO:0007669"/>
    <property type="project" value="TreeGrafter"/>
</dbReference>
<reference evidence="6" key="2">
    <citation type="journal article" date="2021" name="PeerJ">
        <title>Extensive microbial diversity within the chicken gut microbiome revealed by metagenomics and culture.</title>
        <authorList>
            <person name="Gilroy R."/>
            <person name="Ravi A."/>
            <person name="Getino M."/>
            <person name="Pursley I."/>
            <person name="Horton D.L."/>
            <person name="Alikhan N.F."/>
            <person name="Baker D."/>
            <person name="Gharbi K."/>
            <person name="Hall N."/>
            <person name="Watson M."/>
            <person name="Adriaenssens E.M."/>
            <person name="Foster-Nyarko E."/>
            <person name="Jarju S."/>
            <person name="Secka A."/>
            <person name="Antonio M."/>
            <person name="Oren A."/>
            <person name="Chaudhuri R.R."/>
            <person name="La Ragione R."/>
            <person name="Hildebrand F."/>
            <person name="Pallen M.J."/>
        </authorList>
    </citation>
    <scope>NUCLEOTIDE SEQUENCE</scope>
    <source>
        <strain evidence="6">CHK157-1446</strain>
    </source>
</reference>
<comment type="similarity">
    <text evidence="2">Belongs to the bacterial solute-binding protein 5 family.</text>
</comment>
<sequence length="515" mass="57633">MDKVISIFKDDGSNYIFKISISDDPENLDPQIASDINSVMIAKNMFVGLLRLDENGRISSGVAKDYTISSDGLKYVFNLDDRYKWTTSADFEADVTANDFVFAFKRLFNPETGSKYADEYFCIKGSKQAYEGTASLDDIGVKALDDYTLEITLEYPNARFLSLLTALPASPCNEEFFNLCRGKYGLEADAIASNGPFYVTYWLHDEYGKNNYVRIRRCSAYSEISTVTAAGVNYLVEKDKSVRLSDFTGGSTNVYIPDDPSVSELAEYNSIAVYTGSAGLIVNPSNEVLSRPEVLDILSMCISHSELETTAGFKAAYGVIPDAAFVGGTRYRGGANEPEIEENSMLAEYKWEFTLTDDEKLSINGCTIMVPDSFLEYNLLSSVTDMWYDALGLTVNIEVVNQSDYERRLENGDYDICLMIVESQTLDAYDYIFSFSSDEGAVFDEACKKAYDSRDKYTTLTEAIYDISLAESSLVDNNKFIPLWYLPKFIYCDDDTSGIMYDPFTGAIMFEKAVH</sequence>
<dbReference type="SUPFAM" id="SSF53850">
    <property type="entry name" value="Periplasmic binding protein-like II"/>
    <property type="match status" value="1"/>
</dbReference>
<keyword evidence="4" id="KW-0732">Signal</keyword>
<evidence type="ECO:0000256" key="4">
    <source>
        <dbReference type="ARBA" id="ARBA00022729"/>
    </source>
</evidence>
<protein>
    <recommendedName>
        <fullName evidence="5">Solute-binding protein family 5 domain-containing protein</fullName>
    </recommendedName>
</protein>
<dbReference type="EMBL" id="DVIR01000022">
    <property type="protein sequence ID" value="HIS24203.1"/>
    <property type="molecule type" value="Genomic_DNA"/>
</dbReference>
<feature type="domain" description="Solute-binding protein family 5" evidence="5">
    <location>
        <begin position="59"/>
        <end position="439"/>
    </location>
</feature>
<accession>A0A9D1EMK2</accession>
<dbReference type="PANTHER" id="PTHR30290:SF10">
    <property type="entry name" value="PERIPLASMIC OLIGOPEPTIDE-BINDING PROTEIN-RELATED"/>
    <property type="match status" value="1"/>
</dbReference>
<dbReference type="Gene3D" id="3.10.105.10">
    <property type="entry name" value="Dipeptide-binding Protein, Domain 3"/>
    <property type="match status" value="1"/>
</dbReference>
<dbReference type="InterPro" id="IPR030678">
    <property type="entry name" value="Peptide/Ni-bd"/>
</dbReference>
<evidence type="ECO:0000313" key="7">
    <source>
        <dbReference type="Proteomes" id="UP000823982"/>
    </source>
</evidence>
<dbReference type="InterPro" id="IPR039424">
    <property type="entry name" value="SBP_5"/>
</dbReference>
<dbReference type="PIRSF" id="PIRSF002741">
    <property type="entry name" value="MppA"/>
    <property type="match status" value="1"/>
</dbReference>
<keyword evidence="3" id="KW-0813">Transport</keyword>
<comment type="caution">
    <text evidence="6">The sequence shown here is derived from an EMBL/GenBank/DDBJ whole genome shotgun (WGS) entry which is preliminary data.</text>
</comment>
<dbReference type="GO" id="GO:0030313">
    <property type="term" value="C:cell envelope"/>
    <property type="evidence" value="ECO:0007669"/>
    <property type="project" value="UniProtKB-SubCell"/>
</dbReference>
<evidence type="ECO:0000256" key="3">
    <source>
        <dbReference type="ARBA" id="ARBA00022448"/>
    </source>
</evidence>
<proteinExistence type="inferred from homology"/>
<dbReference type="Pfam" id="PF00496">
    <property type="entry name" value="SBP_bac_5"/>
    <property type="match status" value="1"/>
</dbReference>
<gene>
    <name evidence="6" type="ORF">IAD01_02230</name>
</gene>
<evidence type="ECO:0000256" key="1">
    <source>
        <dbReference type="ARBA" id="ARBA00004196"/>
    </source>
</evidence>
<dbReference type="GO" id="GO:0043190">
    <property type="term" value="C:ATP-binding cassette (ABC) transporter complex"/>
    <property type="evidence" value="ECO:0007669"/>
    <property type="project" value="InterPro"/>
</dbReference>
<evidence type="ECO:0000259" key="5">
    <source>
        <dbReference type="Pfam" id="PF00496"/>
    </source>
</evidence>
<dbReference type="Proteomes" id="UP000823982">
    <property type="component" value="Unassembled WGS sequence"/>
</dbReference>
<dbReference type="Gene3D" id="3.90.76.10">
    <property type="entry name" value="Dipeptide-binding Protein, Domain 1"/>
    <property type="match status" value="1"/>
</dbReference>
<dbReference type="GO" id="GO:1904680">
    <property type="term" value="F:peptide transmembrane transporter activity"/>
    <property type="evidence" value="ECO:0007669"/>
    <property type="project" value="TreeGrafter"/>
</dbReference>
<evidence type="ECO:0000256" key="2">
    <source>
        <dbReference type="ARBA" id="ARBA00005695"/>
    </source>
</evidence>
<reference evidence="6" key="1">
    <citation type="submission" date="2020-10" db="EMBL/GenBank/DDBJ databases">
        <authorList>
            <person name="Gilroy R."/>
        </authorList>
    </citation>
    <scope>NUCLEOTIDE SEQUENCE</scope>
    <source>
        <strain evidence="6">CHK157-1446</strain>
    </source>
</reference>